<keyword evidence="2" id="KW-1185">Reference proteome</keyword>
<reference evidence="1 2" key="1">
    <citation type="submission" date="2019-07" db="EMBL/GenBank/DDBJ databases">
        <title>Finished genome of Venturia effusa.</title>
        <authorList>
            <person name="Young C.A."/>
            <person name="Cox M.P."/>
            <person name="Ganley A.R.D."/>
            <person name="David W.J."/>
        </authorList>
    </citation>
    <scope>NUCLEOTIDE SEQUENCE [LARGE SCALE GENOMIC DNA]</scope>
    <source>
        <strain evidence="2">albino</strain>
    </source>
</reference>
<evidence type="ECO:0000313" key="1">
    <source>
        <dbReference type="EMBL" id="QDS67900.1"/>
    </source>
</evidence>
<sequence>MEVAPTIPLAARDGDVAQFEIVAGAFTGTAEDMHVAAVRFGRGHGAGYVFDCDIGYGDAGGWFALRLHAILKHHTLDLIRFRVTTTLATDTSNAESMATYTNHFTDVIVLAASNGYAIVLVEDGAVGEGNHGGSGEAETIGIVRCR</sequence>
<proteinExistence type="predicted"/>
<dbReference type="AlphaFoldDB" id="A0A517KWZ1"/>
<accession>A0A517KWZ1</accession>
<name>A0A517KWZ1_9PEZI</name>
<gene>
    <name evidence="1" type="ORF">FKW77_008272</name>
</gene>
<dbReference type="EMBL" id="CP042185">
    <property type="protein sequence ID" value="QDS67900.1"/>
    <property type="molecule type" value="Genomic_DNA"/>
</dbReference>
<organism evidence="1 2">
    <name type="scientific">Venturia effusa</name>
    <dbReference type="NCBI Taxonomy" id="50376"/>
    <lineage>
        <taxon>Eukaryota</taxon>
        <taxon>Fungi</taxon>
        <taxon>Dikarya</taxon>
        <taxon>Ascomycota</taxon>
        <taxon>Pezizomycotina</taxon>
        <taxon>Dothideomycetes</taxon>
        <taxon>Pleosporomycetidae</taxon>
        <taxon>Venturiales</taxon>
        <taxon>Venturiaceae</taxon>
        <taxon>Venturia</taxon>
    </lineage>
</organism>
<dbReference type="Proteomes" id="UP000316270">
    <property type="component" value="Chromosome 1"/>
</dbReference>
<evidence type="ECO:0000313" key="2">
    <source>
        <dbReference type="Proteomes" id="UP000316270"/>
    </source>
</evidence>
<protein>
    <submittedName>
        <fullName evidence="1">Uncharacterized protein</fullName>
    </submittedName>
</protein>